<accession>A0A1F7S1S4</accession>
<dbReference type="GO" id="GO:0008757">
    <property type="term" value="F:S-adenosylmethionine-dependent methyltransferase activity"/>
    <property type="evidence" value="ECO:0007669"/>
    <property type="project" value="InterPro"/>
</dbReference>
<evidence type="ECO:0000259" key="1">
    <source>
        <dbReference type="Pfam" id="PF08241"/>
    </source>
</evidence>
<dbReference type="CDD" id="cd02440">
    <property type="entry name" value="AdoMet_MTases"/>
    <property type="match status" value="1"/>
</dbReference>
<dbReference type="InterPro" id="IPR050508">
    <property type="entry name" value="Methyltransf_Superfamily"/>
</dbReference>
<reference evidence="2 3" key="1">
    <citation type="journal article" date="2016" name="Nat. Commun.">
        <title>Thousands of microbial genomes shed light on interconnected biogeochemical processes in an aquifer system.</title>
        <authorList>
            <person name="Anantharaman K."/>
            <person name="Brown C.T."/>
            <person name="Hug L.A."/>
            <person name="Sharon I."/>
            <person name="Castelle C.J."/>
            <person name="Probst A.J."/>
            <person name="Thomas B.C."/>
            <person name="Singh A."/>
            <person name="Wilkins M.J."/>
            <person name="Karaoz U."/>
            <person name="Brodie E.L."/>
            <person name="Williams K.H."/>
            <person name="Hubbard S.S."/>
            <person name="Banfield J.F."/>
        </authorList>
    </citation>
    <scope>NUCLEOTIDE SEQUENCE [LARGE SCALE GENOMIC DNA]</scope>
</reference>
<dbReference type="PANTHER" id="PTHR42912">
    <property type="entry name" value="METHYLTRANSFERASE"/>
    <property type="match status" value="1"/>
</dbReference>
<dbReference type="InterPro" id="IPR029063">
    <property type="entry name" value="SAM-dependent_MTases_sf"/>
</dbReference>
<dbReference type="PANTHER" id="PTHR42912:SF93">
    <property type="entry name" value="N6-ADENOSINE-METHYLTRANSFERASE TMT1A"/>
    <property type="match status" value="1"/>
</dbReference>
<dbReference type="AlphaFoldDB" id="A0A1F7S1S4"/>
<gene>
    <name evidence="2" type="ORF">A2W05_00930</name>
</gene>
<sequence length="202" mass="23144">MLKFFQRLLENPKIYELIQKLLGGERVYKAIREFIEVQLKNISNNNVLDVGCGTGFLSDCFTGTYTGVDINPAYIKKAEIKGKGVFMVADATKLPFAPETYDLVFTLGVLHHLESGNRKKLMNELWRVCKLGGKIIIVDGVIPSNRLNFLGLILAKLDRGRYKVRGKEFREMINDSYSFSKKITFTNIIRFPYEIIIAYVYK</sequence>
<evidence type="ECO:0000313" key="2">
    <source>
        <dbReference type="EMBL" id="OGL47729.1"/>
    </source>
</evidence>
<feature type="domain" description="Methyltransferase type 11" evidence="1">
    <location>
        <begin position="48"/>
        <end position="137"/>
    </location>
</feature>
<protein>
    <recommendedName>
        <fullName evidence="1">Methyltransferase type 11 domain-containing protein</fullName>
    </recommendedName>
</protein>
<organism evidence="2 3">
    <name type="scientific">Candidatus Schekmanbacteria bacterium RBG_16_38_10</name>
    <dbReference type="NCBI Taxonomy" id="1817879"/>
    <lineage>
        <taxon>Bacteria</taxon>
        <taxon>Candidatus Schekmaniibacteriota</taxon>
    </lineage>
</organism>
<name>A0A1F7S1S4_9BACT</name>
<dbReference type="SUPFAM" id="SSF53335">
    <property type="entry name" value="S-adenosyl-L-methionine-dependent methyltransferases"/>
    <property type="match status" value="1"/>
</dbReference>
<dbReference type="Proteomes" id="UP000178797">
    <property type="component" value="Unassembled WGS sequence"/>
</dbReference>
<dbReference type="EMBL" id="MGDE01000018">
    <property type="protein sequence ID" value="OGL47729.1"/>
    <property type="molecule type" value="Genomic_DNA"/>
</dbReference>
<dbReference type="InterPro" id="IPR013216">
    <property type="entry name" value="Methyltransf_11"/>
</dbReference>
<proteinExistence type="predicted"/>
<dbReference type="Pfam" id="PF08241">
    <property type="entry name" value="Methyltransf_11"/>
    <property type="match status" value="1"/>
</dbReference>
<evidence type="ECO:0000313" key="3">
    <source>
        <dbReference type="Proteomes" id="UP000178797"/>
    </source>
</evidence>
<comment type="caution">
    <text evidence="2">The sequence shown here is derived from an EMBL/GenBank/DDBJ whole genome shotgun (WGS) entry which is preliminary data.</text>
</comment>
<dbReference type="Gene3D" id="3.40.50.150">
    <property type="entry name" value="Vaccinia Virus protein VP39"/>
    <property type="match status" value="1"/>
</dbReference>